<dbReference type="Proteomes" id="UP001549162">
    <property type="component" value="Unassembled WGS sequence"/>
</dbReference>
<keyword evidence="3" id="KW-0238">DNA-binding</keyword>
<name>A0ABV2J9Z7_9FIRM</name>
<keyword evidence="4" id="KW-1185">Reference proteome</keyword>
<dbReference type="RefSeq" id="WP_354366620.1">
    <property type="nucleotide sequence ID" value="NZ_JBEPMA010000001.1"/>
</dbReference>
<dbReference type="Pfam" id="PF14297">
    <property type="entry name" value="Lin1244_N"/>
    <property type="match status" value="1"/>
</dbReference>
<dbReference type="InterPro" id="IPR025400">
    <property type="entry name" value="Lin1244/Lin1753-like_N"/>
</dbReference>
<comment type="caution">
    <text evidence="3">The sequence shown here is derived from an EMBL/GenBank/DDBJ whole genome shotgun (WGS) entry which is preliminary data.</text>
</comment>
<dbReference type="GO" id="GO:0003677">
    <property type="term" value="F:DNA binding"/>
    <property type="evidence" value="ECO:0007669"/>
    <property type="project" value="UniProtKB-KW"/>
</dbReference>
<feature type="transmembrane region" description="Helical" evidence="1">
    <location>
        <begin position="27"/>
        <end position="47"/>
    </location>
</feature>
<evidence type="ECO:0000313" key="4">
    <source>
        <dbReference type="Proteomes" id="UP001549162"/>
    </source>
</evidence>
<sequence>MARKIAVGISYFPLDTSFLRDIKIRRVLMACGANSIAVIIALLSSIYEDEGYYIKLNEDLPFVIADLVGITEGAAKEIINKLVQVGFFDKKLCSKFKILTSKGIQERYLKACERRKEVRIIKNYSLINSSDYTNIIYVDINGIDVYMNKENVDRSTQSIVKESIEEDREIYKDYVSRLNKILKIKISSDFLSKINKNIDIEALIDGISKSKWIQENLNLNTVSNTTLVKISQGFYRDFTSRENNKFKNFEQITDSYSEEELEDIAMQKQQEGFKKLGVDI</sequence>
<accession>A0ABV2J9Z7</accession>
<evidence type="ECO:0000313" key="3">
    <source>
        <dbReference type="EMBL" id="MET3616614.1"/>
    </source>
</evidence>
<dbReference type="PANTHER" id="PTHR39196">
    <property type="entry name" value="PRIMOSOME, DNAD SUBUNIT"/>
    <property type="match status" value="1"/>
</dbReference>
<evidence type="ECO:0000256" key="1">
    <source>
        <dbReference type="SAM" id="Phobius"/>
    </source>
</evidence>
<reference evidence="3 4" key="1">
    <citation type="submission" date="2024-06" db="EMBL/GenBank/DDBJ databases">
        <title>Genomic Encyclopedia of Type Strains, Phase IV (KMG-IV): sequencing the most valuable type-strain genomes for metagenomic binning, comparative biology and taxonomic classification.</title>
        <authorList>
            <person name="Goeker M."/>
        </authorList>
    </citation>
    <scope>NUCLEOTIDE SEQUENCE [LARGE SCALE GENOMIC DNA]</scope>
    <source>
        <strain evidence="3 4">DSM 21460</strain>
    </source>
</reference>
<keyword evidence="1" id="KW-0812">Transmembrane</keyword>
<protein>
    <submittedName>
        <fullName evidence="3">DNA-binding MarR family transcriptional regulator</fullName>
    </submittedName>
</protein>
<organism evidence="3 4">
    <name type="scientific">Peptoniphilus olsenii</name>
    <dbReference type="NCBI Taxonomy" id="411570"/>
    <lineage>
        <taxon>Bacteria</taxon>
        <taxon>Bacillati</taxon>
        <taxon>Bacillota</taxon>
        <taxon>Tissierellia</taxon>
        <taxon>Tissierellales</taxon>
        <taxon>Peptoniphilaceae</taxon>
        <taxon>Peptoniphilus</taxon>
    </lineage>
</organism>
<keyword evidence="1" id="KW-1133">Transmembrane helix</keyword>
<keyword evidence="1" id="KW-0472">Membrane</keyword>
<proteinExistence type="predicted"/>
<evidence type="ECO:0000259" key="2">
    <source>
        <dbReference type="Pfam" id="PF14297"/>
    </source>
</evidence>
<gene>
    <name evidence="3" type="ORF">ABID14_000234</name>
</gene>
<dbReference type="PANTHER" id="PTHR39196:SF1">
    <property type="entry name" value="PRIMOSOME, DNAD SUBUNIT"/>
    <property type="match status" value="1"/>
</dbReference>
<dbReference type="EMBL" id="JBEPMA010000001">
    <property type="protein sequence ID" value="MET3616614.1"/>
    <property type="molecule type" value="Genomic_DNA"/>
</dbReference>
<feature type="domain" description="Lin1244/Lin1753-like N-terminal" evidence="2">
    <location>
        <begin position="11"/>
        <end position="104"/>
    </location>
</feature>